<reference evidence="2 3" key="1">
    <citation type="submission" date="2014-02" db="EMBL/GenBank/DDBJ databases">
        <title>Single nucleus genome sequencing reveals high similarity among nuclei of an endomycorrhizal fungus.</title>
        <authorList>
            <person name="Lin K."/>
            <person name="Geurts R."/>
            <person name="Zhang Z."/>
            <person name="Limpens E."/>
            <person name="Saunders D.G."/>
            <person name="Mu D."/>
            <person name="Pang E."/>
            <person name="Cao H."/>
            <person name="Cha H."/>
            <person name="Lin T."/>
            <person name="Zhou Q."/>
            <person name="Shang Y."/>
            <person name="Li Y."/>
            <person name="Ivanov S."/>
            <person name="Sharma T."/>
            <person name="Velzen R.V."/>
            <person name="Ruijter N.D."/>
            <person name="Aanen D.K."/>
            <person name="Win J."/>
            <person name="Kamoun S."/>
            <person name="Bisseling T."/>
            <person name="Huang S."/>
        </authorList>
    </citation>
    <scope>NUCLEOTIDE SEQUENCE [LARGE SCALE GENOMIC DNA]</scope>
    <source>
        <strain evidence="3">DAOM197198w</strain>
    </source>
</reference>
<dbReference type="HOGENOM" id="CLU_2172441_0_0_1"/>
<protein>
    <submittedName>
        <fullName evidence="2">Uncharacterized protein</fullName>
    </submittedName>
</protein>
<name>A0A015LQ15_RHIIW</name>
<dbReference type="AlphaFoldDB" id="A0A015LQ15"/>
<accession>A0A015LQ15</accession>
<dbReference type="OrthoDB" id="2303281at2759"/>
<dbReference type="EMBL" id="JEMT01027516">
    <property type="protein sequence ID" value="EXX56813.1"/>
    <property type="molecule type" value="Genomic_DNA"/>
</dbReference>
<evidence type="ECO:0000313" key="2">
    <source>
        <dbReference type="EMBL" id="EXX56813.1"/>
    </source>
</evidence>
<keyword evidence="1" id="KW-0732">Signal</keyword>
<sequence>MNKFILILVLAVVAFSTIASATPTNWKRGVTFRGATIPKGKSSLESLIERQVQCDLGYFQCSNGCCPDYTSCINDHQCNIPCTTSDIPCGDGCCFSTEVCTIDPSNLPLCYSN</sequence>
<feature type="chain" id="PRO_5001476630" evidence="1">
    <location>
        <begin position="22"/>
        <end position="113"/>
    </location>
</feature>
<gene>
    <name evidence="2" type="ORF">RirG_212790</name>
</gene>
<keyword evidence="3" id="KW-1185">Reference proteome</keyword>
<evidence type="ECO:0000256" key="1">
    <source>
        <dbReference type="SAM" id="SignalP"/>
    </source>
</evidence>
<dbReference type="Proteomes" id="UP000022910">
    <property type="component" value="Unassembled WGS sequence"/>
</dbReference>
<evidence type="ECO:0000313" key="3">
    <source>
        <dbReference type="Proteomes" id="UP000022910"/>
    </source>
</evidence>
<comment type="caution">
    <text evidence="2">The sequence shown here is derived from an EMBL/GenBank/DDBJ whole genome shotgun (WGS) entry which is preliminary data.</text>
</comment>
<organism evidence="2 3">
    <name type="scientific">Rhizophagus irregularis (strain DAOM 197198w)</name>
    <name type="common">Glomus intraradices</name>
    <dbReference type="NCBI Taxonomy" id="1432141"/>
    <lineage>
        <taxon>Eukaryota</taxon>
        <taxon>Fungi</taxon>
        <taxon>Fungi incertae sedis</taxon>
        <taxon>Mucoromycota</taxon>
        <taxon>Glomeromycotina</taxon>
        <taxon>Glomeromycetes</taxon>
        <taxon>Glomerales</taxon>
        <taxon>Glomeraceae</taxon>
        <taxon>Rhizophagus</taxon>
    </lineage>
</organism>
<proteinExistence type="predicted"/>
<feature type="signal peptide" evidence="1">
    <location>
        <begin position="1"/>
        <end position="21"/>
    </location>
</feature>